<dbReference type="Gene3D" id="3.40.50.1820">
    <property type="entry name" value="alpha/beta hydrolase"/>
    <property type="match status" value="1"/>
</dbReference>
<evidence type="ECO:0000256" key="3">
    <source>
        <dbReference type="ARBA" id="ARBA00022801"/>
    </source>
</evidence>
<evidence type="ECO:0000259" key="6">
    <source>
        <dbReference type="Pfam" id="PF08386"/>
    </source>
</evidence>
<evidence type="ECO:0000256" key="4">
    <source>
        <dbReference type="SAM" id="SignalP"/>
    </source>
</evidence>
<dbReference type="InterPro" id="IPR051601">
    <property type="entry name" value="Serine_prot/Carboxylest_S33"/>
</dbReference>
<organism evidence="7 8">
    <name type="scientific">Candidatus Avipropionibacterium avicola</name>
    <dbReference type="NCBI Taxonomy" id="2840701"/>
    <lineage>
        <taxon>Bacteria</taxon>
        <taxon>Bacillati</taxon>
        <taxon>Actinomycetota</taxon>
        <taxon>Actinomycetes</taxon>
        <taxon>Propionibacteriales</taxon>
        <taxon>Propionibacteriaceae</taxon>
        <taxon>Propionibacteriaceae incertae sedis</taxon>
        <taxon>Candidatus Avipropionibacterium</taxon>
    </lineage>
</organism>
<dbReference type="InterPro" id="IPR013595">
    <property type="entry name" value="Pept_S33_TAP-like_C"/>
</dbReference>
<evidence type="ECO:0000256" key="1">
    <source>
        <dbReference type="ARBA" id="ARBA00010088"/>
    </source>
</evidence>
<sequence>MKHRLTRAVLALVATAAMTAGTLATAQARPSSTDEPGPVDIPQRYLEQEIDWSTCSFDATVKQLYPDAPTTRCAEITVPMDWNDPDAHPDITLAIAHSEATGESQGLMTTNPGGPGGAGLTMSAALAITKTQLFSDYELLGFDPRGFGQSTNVQCLIDVDELNEIPVVADYRERNAETHEVEIAEAKAYAKACSSTEFSEFVNTQQTVYDMDFLRALLEHDTLNYIGYSYGTWLGTWYADTYPDHVGRFVLDSNMNWVDDMFANEEADSASFQRRRDAMLFPWIARHDAEIGLGSTAKQVEQRYEKIRAKLVANTKEGINTPYGYELDVAVLQAIYTNDGFLDAAEAMLALEEIAFAEDDGAADAERKLAAIRGDVAMTPSEAIAQARREAASSGDEVVDLGAMGTVVRCNDTPYSDNIQRYLNQADKHTRDYSFIGYFNTVPVCAYWPFEQQPRRVDLRESPTLLMIQSEGDPATSAEGALRSHQLTRRNTVMVMVPDEGQHGIYIGGPSQCVEDLTDGFVFDGEVPKDMSLCATSPLIGDDEVHPLVGPFDRYERLAASKQQPADPNPMLRQLRRHSVGLR</sequence>
<feature type="domain" description="Peptidase S33 tripeptidyl aminopeptidase-like C-terminal" evidence="6">
    <location>
        <begin position="442"/>
        <end position="534"/>
    </location>
</feature>
<comment type="caution">
    <text evidence="7">The sequence shown here is derived from an EMBL/GenBank/DDBJ whole genome shotgun (WGS) entry which is preliminary data.</text>
</comment>
<dbReference type="Proteomes" id="UP000886842">
    <property type="component" value="Unassembled WGS sequence"/>
</dbReference>
<evidence type="ECO:0000259" key="5">
    <source>
        <dbReference type="Pfam" id="PF00561"/>
    </source>
</evidence>
<accession>A0A9D1H088</accession>
<dbReference type="GO" id="GO:0016787">
    <property type="term" value="F:hydrolase activity"/>
    <property type="evidence" value="ECO:0007669"/>
    <property type="project" value="UniProtKB-KW"/>
</dbReference>
<feature type="domain" description="AB hydrolase-1" evidence="5">
    <location>
        <begin position="112"/>
        <end position="282"/>
    </location>
</feature>
<protein>
    <submittedName>
        <fullName evidence="7">Alpha/beta fold hydrolase</fullName>
    </submittedName>
</protein>
<keyword evidence="2 4" id="KW-0732">Signal</keyword>
<feature type="signal peptide" evidence="4">
    <location>
        <begin position="1"/>
        <end position="26"/>
    </location>
</feature>
<dbReference type="Pfam" id="PF08386">
    <property type="entry name" value="Abhydrolase_4"/>
    <property type="match status" value="1"/>
</dbReference>
<keyword evidence="3 7" id="KW-0378">Hydrolase</keyword>
<gene>
    <name evidence="7" type="ORF">IAA98_14410</name>
</gene>
<name>A0A9D1H088_9ACTN</name>
<reference evidence="7" key="2">
    <citation type="journal article" date="2021" name="PeerJ">
        <title>Extensive microbial diversity within the chicken gut microbiome revealed by metagenomics and culture.</title>
        <authorList>
            <person name="Gilroy R."/>
            <person name="Ravi A."/>
            <person name="Getino M."/>
            <person name="Pursley I."/>
            <person name="Horton D.L."/>
            <person name="Alikhan N.F."/>
            <person name="Baker D."/>
            <person name="Gharbi K."/>
            <person name="Hall N."/>
            <person name="Watson M."/>
            <person name="Adriaenssens E.M."/>
            <person name="Foster-Nyarko E."/>
            <person name="Jarju S."/>
            <person name="Secka A."/>
            <person name="Antonio M."/>
            <person name="Oren A."/>
            <person name="Chaudhuri R.R."/>
            <person name="La Ragione R."/>
            <person name="Hildebrand F."/>
            <person name="Pallen M.J."/>
        </authorList>
    </citation>
    <scope>NUCLEOTIDE SEQUENCE</scope>
    <source>
        <strain evidence="7">ChiGjej1B1-24693</strain>
    </source>
</reference>
<reference evidence="7" key="1">
    <citation type="submission" date="2020-10" db="EMBL/GenBank/DDBJ databases">
        <authorList>
            <person name="Gilroy R."/>
        </authorList>
    </citation>
    <scope>NUCLEOTIDE SEQUENCE</scope>
    <source>
        <strain evidence="7">ChiGjej1B1-24693</strain>
    </source>
</reference>
<evidence type="ECO:0000256" key="2">
    <source>
        <dbReference type="ARBA" id="ARBA00022729"/>
    </source>
</evidence>
<feature type="chain" id="PRO_5038890112" evidence="4">
    <location>
        <begin position="27"/>
        <end position="583"/>
    </location>
</feature>
<dbReference type="InterPro" id="IPR029058">
    <property type="entry name" value="AB_hydrolase_fold"/>
</dbReference>
<dbReference type="Pfam" id="PF00561">
    <property type="entry name" value="Abhydrolase_1"/>
    <property type="match status" value="1"/>
</dbReference>
<dbReference type="EMBL" id="DVLP01000415">
    <property type="protein sequence ID" value="HIT76769.1"/>
    <property type="molecule type" value="Genomic_DNA"/>
</dbReference>
<proteinExistence type="inferred from homology"/>
<dbReference type="PANTHER" id="PTHR43248">
    <property type="entry name" value="2-SUCCINYL-6-HYDROXY-2,4-CYCLOHEXADIENE-1-CARBOXYLATE SYNTHASE"/>
    <property type="match status" value="1"/>
</dbReference>
<evidence type="ECO:0000313" key="7">
    <source>
        <dbReference type="EMBL" id="HIT76769.1"/>
    </source>
</evidence>
<dbReference type="AlphaFoldDB" id="A0A9D1H088"/>
<dbReference type="SUPFAM" id="SSF53474">
    <property type="entry name" value="alpha/beta-Hydrolases"/>
    <property type="match status" value="1"/>
</dbReference>
<comment type="similarity">
    <text evidence="1">Belongs to the peptidase S33 family.</text>
</comment>
<dbReference type="PANTHER" id="PTHR43248:SF29">
    <property type="entry name" value="TRIPEPTIDYL AMINOPEPTIDASE"/>
    <property type="match status" value="1"/>
</dbReference>
<evidence type="ECO:0000313" key="8">
    <source>
        <dbReference type="Proteomes" id="UP000886842"/>
    </source>
</evidence>
<dbReference type="InterPro" id="IPR000073">
    <property type="entry name" value="AB_hydrolase_1"/>
</dbReference>